<dbReference type="EC" id="5.2.1.8" evidence="7"/>
<proteinExistence type="inferred from homology"/>
<evidence type="ECO:0000256" key="4">
    <source>
        <dbReference type="ARBA" id="ARBA00023110"/>
    </source>
</evidence>
<comment type="function">
    <text evidence="7">Chaperone involved in the correct folding and assembly of outer membrane proteins. Recognizes specific patterns of aromatic residues and the orientation of their side chains, which are found more frequently in integral outer membrane proteins. May act in both early periplasmic and late outer membrane-associated steps of protein maturation.</text>
</comment>
<protein>
    <recommendedName>
        <fullName evidence="7">Chaperone SurA</fullName>
    </recommendedName>
    <alternativeName>
        <fullName evidence="7">Peptidyl-prolyl cis-trans isomerase SurA</fullName>
        <shortName evidence="7">PPIase SurA</shortName>
        <ecNumber evidence="7">5.2.1.8</ecNumber>
    </alternativeName>
    <alternativeName>
        <fullName evidence="7">Rotamase SurA</fullName>
    </alternativeName>
</protein>
<dbReference type="InterPro" id="IPR015391">
    <property type="entry name" value="SurA_N"/>
</dbReference>
<dbReference type="Gene3D" id="3.10.50.40">
    <property type="match status" value="2"/>
</dbReference>
<evidence type="ECO:0000256" key="6">
    <source>
        <dbReference type="ARBA" id="ARBA00023235"/>
    </source>
</evidence>
<dbReference type="RefSeq" id="WP_080530542.1">
    <property type="nucleotide sequence ID" value="NZ_CBDDTQ010000001.1"/>
</dbReference>
<feature type="chain" id="PRO_5040551676" description="Chaperone SurA" evidence="7">
    <location>
        <begin position="24"/>
        <end position="432"/>
    </location>
</feature>
<evidence type="ECO:0000256" key="2">
    <source>
        <dbReference type="ARBA" id="ARBA00022737"/>
    </source>
</evidence>
<dbReference type="GO" id="GO:0042277">
    <property type="term" value="F:peptide binding"/>
    <property type="evidence" value="ECO:0007669"/>
    <property type="project" value="InterPro"/>
</dbReference>
<keyword evidence="4 7" id="KW-0697">Rotamase</keyword>
<dbReference type="GO" id="GO:0051082">
    <property type="term" value="F:unfolded protein binding"/>
    <property type="evidence" value="ECO:0007669"/>
    <property type="project" value="UniProtKB-UniRule"/>
</dbReference>
<feature type="signal peptide" evidence="7">
    <location>
        <begin position="1"/>
        <end position="23"/>
    </location>
</feature>
<organism evidence="9 10">
    <name type="scientific">Alloalcanivorax xenomutans</name>
    <dbReference type="NCBI Taxonomy" id="1094342"/>
    <lineage>
        <taxon>Bacteria</taxon>
        <taxon>Pseudomonadati</taxon>
        <taxon>Pseudomonadota</taxon>
        <taxon>Gammaproteobacteria</taxon>
        <taxon>Oceanospirillales</taxon>
        <taxon>Alcanivoracaceae</taxon>
        <taxon>Alloalcanivorax</taxon>
    </lineage>
</organism>
<comment type="domain">
    <text evidence="7">The PPIase activity resides only in the second parvulin domain. The N-terminal region and the C-terminal tail are necessary and sufficient for the chaperone activity of SurA. The PPIase activity is dispensable for SurA to function as a chaperone. The N-terminal region and the C-terminal tail are also required for porin recognition.</text>
</comment>
<dbReference type="PANTHER" id="PTHR47637:SF1">
    <property type="entry name" value="CHAPERONE SURA"/>
    <property type="match status" value="1"/>
</dbReference>
<dbReference type="PROSITE" id="PS50198">
    <property type="entry name" value="PPIC_PPIASE_2"/>
    <property type="match status" value="2"/>
</dbReference>
<dbReference type="Pfam" id="PF00639">
    <property type="entry name" value="Rotamase"/>
    <property type="match status" value="2"/>
</dbReference>
<keyword evidence="10" id="KW-1185">Reference proteome</keyword>
<dbReference type="HAMAP" id="MF_01183">
    <property type="entry name" value="Chaperone_SurA"/>
    <property type="match status" value="1"/>
</dbReference>
<dbReference type="Pfam" id="PF09312">
    <property type="entry name" value="SurA_N"/>
    <property type="match status" value="1"/>
</dbReference>
<dbReference type="InterPro" id="IPR000297">
    <property type="entry name" value="PPIase_PpiC"/>
</dbReference>
<accession>A0A9Q3W222</accession>
<comment type="subcellular location">
    <subcellularLocation>
        <location evidence="7">Periplasm</location>
    </subcellularLocation>
    <text evidence="7">Is capable of associating with the outer membrane.</text>
</comment>
<reference evidence="9" key="1">
    <citation type="submission" date="2022-01" db="EMBL/GenBank/DDBJ databases">
        <authorList>
            <person name="Karlyshev A.V."/>
            <person name="Jaspars M."/>
        </authorList>
    </citation>
    <scope>NUCLEOTIDE SEQUENCE</scope>
    <source>
        <strain evidence="9">AGSA3-2</strain>
    </source>
</reference>
<dbReference type="GO" id="GO:0006457">
    <property type="term" value="P:protein folding"/>
    <property type="evidence" value="ECO:0007669"/>
    <property type="project" value="UniProtKB-UniRule"/>
</dbReference>
<keyword evidence="3 7" id="KW-0574">Periplasm</keyword>
<dbReference type="GO" id="GO:0003755">
    <property type="term" value="F:peptidyl-prolyl cis-trans isomerase activity"/>
    <property type="evidence" value="ECO:0007669"/>
    <property type="project" value="UniProtKB-UniRule"/>
</dbReference>
<dbReference type="InterPro" id="IPR023034">
    <property type="entry name" value="PPIase_SurA"/>
</dbReference>
<dbReference type="GO" id="GO:0043165">
    <property type="term" value="P:Gram-negative-bacterium-type cell outer membrane assembly"/>
    <property type="evidence" value="ECO:0007669"/>
    <property type="project" value="InterPro"/>
</dbReference>
<dbReference type="Proteomes" id="UP001107961">
    <property type="component" value="Unassembled WGS sequence"/>
</dbReference>
<keyword evidence="6 7" id="KW-0413">Isomerase</keyword>
<dbReference type="Gene3D" id="1.10.4030.10">
    <property type="entry name" value="Porin chaperone SurA, peptide-binding domain"/>
    <property type="match status" value="1"/>
</dbReference>
<comment type="caution">
    <text evidence="9">The sequence shown here is derived from an EMBL/GenBank/DDBJ whole genome shotgun (WGS) entry which is preliminary data.</text>
</comment>
<gene>
    <name evidence="7" type="primary">surA</name>
    <name evidence="9" type="ORF">LZG35_00485</name>
</gene>
<evidence type="ECO:0000256" key="7">
    <source>
        <dbReference type="HAMAP-Rule" id="MF_01183"/>
    </source>
</evidence>
<dbReference type="SUPFAM" id="SSF109998">
    <property type="entry name" value="Triger factor/SurA peptide-binding domain-like"/>
    <property type="match status" value="1"/>
</dbReference>
<comment type="catalytic activity">
    <reaction evidence="7">
        <text>[protein]-peptidylproline (omega=180) = [protein]-peptidylproline (omega=0)</text>
        <dbReference type="Rhea" id="RHEA:16237"/>
        <dbReference type="Rhea" id="RHEA-COMP:10747"/>
        <dbReference type="Rhea" id="RHEA-COMP:10748"/>
        <dbReference type="ChEBI" id="CHEBI:83833"/>
        <dbReference type="ChEBI" id="CHEBI:83834"/>
        <dbReference type="EC" id="5.2.1.8"/>
    </reaction>
</comment>
<name>A0A9Q3W222_9GAMM</name>
<evidence type="ECO:0000256" key="3">
    <source>
        <dbReference type="ARBA" id="ARBA00022764"/>
    </source>
</evidence>
<feature type="domain" description="PpiC" evidence="8">
    <location>
        <begin position="285"/>
        <end position="385"/>
    </location>
</feature>
<keyword evidence="1 7" id="KW-0732">Signal</keyword>
<dbReference type="GO" id="GO:0050821">
    <property type="term" value="P:protein stabilization"/>
    <property type="evidence" value="ECO:0007669"/>
    <property type="project" value="InterPro"/>
</dbReference>
<dbReference type="AlphaFoldDB" id="A0A9Q3W222"/>
<evidence type="ECO:0000256" key="1">
    <source>
        <dbReference type="ARBA" id="ARBA00022729"/>
    </source>
</evidence>
<dbReference type="InterPro" id="IPR050280">
    <property type="entry name" value="OMP_Chaperone_SurA"/>
</dbReference>
<dbReference type="InterPro" id="IPR027304">
    <property type="entry name" value="Trigger_fact/SurA_dom_sf"/>
</dbReference>
<dbReference type="InterPro" id="IPR046357">
    <property type="entry name" value="PPIase_dom_sf"/>
</dbReference>
<keyword evidence="2 7" id="KW-0677">Repeat</keyword>
<dbReference type="PANTHER" id="PTHR47637">
    <property type="entry name" value="CHAPERONE SURA"/>
    <property type="match status" value="1"/>
</dbReference>
<dbReference type="GO" id="GO:0030288">
    <property type="term" value="C:outer membrane-bounded periplasmic space"/>
    <property type="evidence" value="ECO:0007669"/>
    <property type="project" value="InterPro"/>
</dbReference>
<dbReference type="KEGG" id="axe:P40_04675"/>
<dbReference type="EMBL" id="JAJVKT010000001">
    <property type="protein sequence ID" value="MCE7507094.1"/>
    <property type="molecule type" value="Genomic_DNA"/>
</dbReference>
<evidence type="ECO:0000256" key="5">
    <source>
        <dbReference type="ARBA" id="ARBA00023186"/>
    </source>
</evidence>
<evidence type="ECO:0000313" key="10">
    <source>
        <dbReference type="Proteomes" id="UP001107961"/>
    </source>
</evidence>
<evidence type="ECO:0000259" key="8">
    <source>
        <dbReference type="PROSITE" id="PS50198"/>
    </source>
</evidence>
<sequence precursor="true">MNRALSTLLTVCLCLGLAVNAQAQVRILDRIVAVVNDGAIMESELQSRVAGIVGQFEADNRPLPPAQVLREQVLDRMIIERIQLQLAERGGIRVDDGSLNQALTGIAGQNNMDLEQFANAVRADGYSWAEFREQVRNDMVISRLQQRSVSSRVRVTDREVDRFLSSDLGRRMFAADFHLGHILVQVPSGASPEQLEQARNKANGIVQRLRGGADFAETAVEQSDGPQALEGGDLGWRPAAQWPTLFAETAIDMQSGDISEPLRSGAGFHILKMIERRGGGGEHVVTQYRVRHVLVQSDALTTDNQARAEAQRLHQQVVSGSVSLADVAREHSDDPGSRNQGGELGWVTPGQMVPEFEQMMESTPVGQVSPVFQTQFGYHFLLVEEQREADMSDEFRQMRARQALQKQRFDEELQTWLQEKRAEAYVDIRLDQ</sequence>
<evidence type="ECO:0000313" key="9">
    <source>
        <dbReference type="EMBL" id="MCE7507094.1"/>
    </source>
</evidence>
<feature type="domain" description="PpiC" evidence="8">
    <location>
        <begin position="174"/>
        <end position="275"/>
    </location>
</feature>
<dbReference type="SUPFAM" id="SSF54534">
    <property type="entry name" value="FKBP-like"/>
    <property type="match status" value="2"/>
</dbReference>
<keyword evidence="5 7" id="KW-0143">Chaperone</keyword>